<sequence>MSSETVDVVIIAIPNQTKSIRPSSKDGNDYVSLHELLPGDFPHTRIIPYVLNSVTPLANLHDHATEMLDHLSNLRKIDPYRPILFIAHKVGGLVVKVALVRAWRESKYRPIAGSTRAIAFLGTQHRITSFSKSILPLESCHGGRPDLAPARGSHNLASQWTQSSQSSSNLSLSLNKLHDSWTKVYATRLRITTVYGTVSPVVPESCAVCNIPGEVVIPLNTTYELLGYFTSRNDLLYRAIKDKVSWMLGWIDESVPSRRDFGDDEYQILSSLWPEELVSSVHLIPEPHKKTFSWIWPTVSMQSWLESAGTSFYWITGKPGSGKSMMLKYIWDKLSDIESDVPLSAQGSRDFPILVAAHFTDFNFPASSSGSILRSLLHQVVAVQPSLSKFLTSSLPTWHYHDERHLRDLSFALHHLARHSNIVIVIDGLDECHSDVWRDTLEALYLDDTHISPEDLVPPDIDPFCSCINFTGKRHKRGLKVMLSSRSQIFEDLSMRDARFCLDLSIGKPVQGLIHDARHIVADRLQLRWDIYHGVLTPIFDQLATTDRATGIYLWVSLVASSLFNDIHYPRSVPRRGMTTHNTFNAPLPSHAASEDPTSYLTVVPTSLDELYQFVLEAVLRRNNRALVLKVLTWVCLAQTPLSPIELWEAIGTKSQGSRQSEEVSRVQGQNPRMFMLGGLVEVRDSKVRLIHQTARDFLLDKLPLLWPLRPAPVSQLVGEHPDYKSLLHDELYLRCVEYLHTISHVENVNIHMESYKLDQRWPLLQYAAKNWRQHQVKAHVVAPDDLTRKLFRPRSLVFIAWFRRWWNHECHNKEDLQIFPTSPTQGIVASFLGHEALVQEWLELVSMRATEHTKYGIIWTPLMAASWSGHISIVSLLLDRPETEHERPERKAKALVYAIRRGHPTVVQSLARAFAVPTAGPSMLKEVYLAAVQKVDYDLIAQLLEANANDEADGRGLKLFQQLRDIPSKPDTNAHQVLRTAVQVGSSDITRLLLQTGGLRDRRRVFTGPTALHIAAINHRTSIARLLLLLGASDVCAADELGLTPLHLAATYGHLSMVTLLLDHGARIDVIDRSKRTALELASRHGRADMVKLLLERGAIPNVRTSPSVTSGIDRLAHRLTGIFIDSCQSASSETVRNFLQMGVSANCARGGIPALHHALIDGSLPIATGMRRPPHEGSRIEVLRLLLDAGVSPDVTDPMLQTCLHRAAQRSEGLISRFLVSVGANINLHDQHGRTPLDYASRNADMDVIEHLIQAGSIVSNTTWLSVLESGNSSAALQLLIAIGKLHTIEDTVRQRSPSNFDLQPHPTQVFQYFIQSDRVPERFSGAMSFLIHLGVRSLQHVRVENNRSSSWWDSFTRRWETMTKTRWIWWPLPKPSPLLRRDECYVYWGCPGGTDREHCAVISSELGLEIQSVVDFQRELSMAWSGTESTGHSEQSPTDTNLMDAQPLLDVASGPTSASPSSSLALIVTTEPIFANTLGNSQNGAGTFELAEFRSEVDEAFDSHTSDMPADGIQPPGAQDPSTDGASHPNDSCTDQGDSTSD</sequence>
<feature type="repeat" description="ANK" evidence="2">
    <location>
        <begin position="1042"/>
        <end position="1074"/>
    </location>
</feature>
<dbReference type="InterPro" id="IPR002110">
    <property type="entry name" value="Ankyrin_rpt"/>
</dbReference>
<name>A0ABR2IV79_9PEZI</name>
<dbReference type="SMART" id="SM00248">
    <property type="entry name" value="ANK"/>
    <property type="match status" value="10"/>
</dbReference>
<evidence type="ECO:0000256" key="3">
    <source>
        <dbReference type="SAM" id="MobiDB-lite"/>
    </source>
</evidence>
<accession>A0ABR2IV79</accession>
<reference evidence="5 6" key="1">
    <citation type="journal article" date="2024" name="IMA Fungus">
        <title>Apiospora arundinis, a panoply of carbohydrate-active enzymes and secondary metabolites.</title>
        <authorList>
            <person name="Sorensen T."/>
            <person name="Petersen C."/>
            <person name="Muurmann A.T."/>
            <person name="Christiansen J.V."/>
            <person name="Brundto M.L."/>
            <person name="Overgaard C.K."/>
            <person name="Boysen A.T."/>
            <person name="Wollenberg R.D."/>
            <person name="Larsen T.O."/>
            <person name="Sorensen J.L."/>
            <person name="Nielsen K.L."/>
            <person name="Sondergaard T.E."/>
        </authorList>
    </citation>
    <scope>NUCLEOTIDE SEQUENCE [LARGE SCALE GENOMIC DNA]</scope>
    <source>
        <strain evidence="5 6">AAU 773</strain>
    </source>
</reference>
<dbReference type="Pfam" id="PF24883">
    <property type="entry name" value="NPHP3_N"/>
    <property type="match status" value="1"/>
</dbReference>
<dbReference type="PROSITE" id="PS50088">
    <property type="entry name" value="ANK_REPEAT"/>
    <property type="match status" value="5"/>
</dbReference>
<feature type="repeat" description="ANK" evidence="2">
    <location>
        <begin position="1008"/>
        <end position="1034"/>
    </location>
</feature>
<evidence type="ECO:0000256" key="1">
    <source>
        <dbReference type="ARBA" id="ARBA00022737"/>
    </source>
</evidence>
<dbReference type="SUPFAM" id="SSF52540">
    <property type="entry name" value="P-loop containing nucleoside triphosphate hydrolases"/>
    <property type="match status" value="1"/>
</dbReference>
<evidence type="ECO:0000259" key="4">
    <source>
        <dbReference type="Pfam" id="PF24883"/>
    </source>
</evidence>
<feature type="repeat" description="ANK" evidence="2">
    <location>
        <begin position="1201"/>
        <end position="1233"/>
    </location>
</feature>
<feature type="compositionally biased region" description="Polar residues" evidence="3">
    <location>
        <begin position="1523"/>
        <end position="1545"/>
    </location>
</feature>
<dbReference type="Gene3D" id="3.40.50.300">
    <property type="entry name" value="P-loop containing nucleotide triphosphate hydrolases"/>
    <property type="match status" value="1"/>
</dbReference>
<dbReference type="Gene3D" id="1.25.40.20">
    <property type="entry name" value="Ankyrin repeat-containing domain"/>
    <property type="match status" value="2"/>
</dbReference>
<dbReference type="InterPro" id="IPR036770">
    <property type="entry name" value="Ankyrin_rpt-contain_sf"/>
</dbReference>
<protein>
    <submittedName>
        <fullName evidence="5">Pfs NACHT and Ankyrin domain protein</fullName>
    </submittedName>
</protein>
<evidence type="ECO:0000313" key="6">
    <source>
        <dbReference type="Proteomes" id="UP001390339"/>
    </source>
</evidence>
<keyword evidence="6" id="KW-1185">Reference proteome</keyword>
<dbReference type="PRINTS" id="PR01415">
    <property type="entry name" value="ANKYRIN"/>
</dbReference>
<feature type="region of interest" description="Disordered" evidence="3">
    <location>
        <begin position="1504"/>
        <end position="1545"/>
    </location>
</feature>
<dbReference type="PANTHER" id="PTHR24133">
    <property type="entry name" value="ANKYRIN DOMAIN-CONTAINING"/>
    <property type="match status" value="1"/>
</dbReference>
<evidence type="ECO:0000313" key="5">
    <source>
        <dbReference type="EMBL" id="KAK8868301.1"/>
    </source>
</evidence>
<dbReference type="SUPFAM" id="SSF48403">
    <property type="entry name" value="Ankyrin repeat"/>
    <property type="match status" value="2"/>
</dbReference>
<dbReference type="Pfam" id="PF12796">
    <property type="entry name" value="Ank_2"/>
    <property type="match status" value="3"/>
</dbReference>
<dbReference type="Proteomes" id="UP001390339">
    <property type="component" value="Unassembled WGS sequence"/>
</dbReference>
<evidence type="ECO:0000256" key="2">
    <source>
        <dbReference type="PROSITE-ProRule" id="PRU00023"/>
    </source>
</evidence>
<gene>
    <name evidence="5" type="ORF">PGQ11_006879</name>
</gene>
<dbReference type="InterPro" id="IPR027417">
    <property type="entry name" value="P-loop_NTPase"/>
</dbReference>
<dbReference type="InterPro" id="IPR056884">
    <property type="entry name" value="NPHP3-like_N"/>
</dbReference>
<feature type="repeat" description="ANK" evidence="2">
    <location>
        <begin position="1234"/>
        <end position="1266"/>
    </location>
</feature>
<dbReference type="PROSITE" id="PS50297">
    <property type="entry name" value="ANK_REP_REGION"/>
    <property type="match status" value="4"/>
</dbReference>
<keyword evidence="1" id="KW-0677">Repeat</keyword>
<feature type="domain" description="Nephrocystin 3-like N-terminal" evidence="4">
    <location>
        <begin position="291"/>
        <end position="442"/>
    </location>
</feature>
<comment type="caution">
    <text evidence="5">The sequence shown here is derived from an EMBL/GenBank/DDBJ whole genome shotgun (WGS) entry which is preliminary data.</text>
</comment>
<organism evidence="5 6">
    <name type="scientific">Apiospora arundinis</name>
    <dbReference type="NCBI Taxonomy" id="335852"/>
    <lineage>
        <taxon>Eukaryota</taxon>
        <taxon>Fungi</taxon>
        <taxon>Dikarya</taxon>
        <taxon>Ascomycota</taxon>
        <taxon>Pezizomycotina</taxon>
        <taxon>Sordariomycetes</taxon>
        <taxon>Xylariomycetidae</taxon>
        <taxon>Amphisphaeriales</taxon>
        <taxon>Apiosporaceae</taxon>
        <taxon>Apiospora</taxon>
    </lineage>
</organism>
<dbReference type="InterPro" id="IPR052391">
    <property type="entry name" value="E3_Ligase-Neurotoxin"/>
</dbReference>
<keyword evidence="2" id="KW-0040">ANK repeat</keyword>
<proteinExistence type="predicted"/>
<feature type="repeat" description="ANK" evidence="2">
    <location>
        <begin position="1075"/>
        <end position="1107"/>
    </location>
</feature>
<dbReference type="EMBL" id="JAPCWZ010000004">
    <property type="protein sequence ID" value="KAK8868301.1"/>
    <property type="molecule type" value="Genomic_DNA"/>
</dbReference>
<dbReference type="PANTHER" id="PTHR24133:SF40">
    <property type="entry name" value="ANKYRIN REPEAT DOMAIN 44"/>
    <property type="match status" value="1"/>
</dbReference>